<dbReference type="Pfam" id="PF07751">
    <property type="entry name" value="Abi_2"/>
    <property type="match status" value="1"/>
</dbReference>
<name>A0A6N9Z809_9BIFI</name>
<keyword evidence="2" id="KW-1185">Reference proteome</keyword>
<dbReference type="RefSeq" id="WP_163233082.1">
    <property type="nucleotide sequence ID" value="NZ_WHZW01000042.1"/>
</dbReference>
<dbReference type="EMBL" id="WHZW01000042">
    <property type="protein sequence ID" value="NEG90641.1"/>
    <property type="molecule type" value="Genomic_DNA"/>
</dbReference>
<gene>
    <name evidence="1" type="ORF">GFD25_11785</name>
</gene>
<evidence type="ECO:0000313" key="1">
    <source>
        <dbReference type="EMBL" id="NEG90641.1"/>
    </source>
</evidence>
<dbReference type="Proteomes" id="UP000469194">
    <property type="component" value="Unassembled WGS sequence"/>
</dbReference>
<evidence type="ECO:0000313" key="2">
    <source>
        <dbReference type="Proteomes" id="UP000469194"/>
    </source>
</evidence>
<comment type="caution">
    <text evidence="1">The sequence shown here is derived from an EMBL/GenBank/DDBJ whole genome shotgun (WGS) entry which is preliminary data.</text>
</comment>
<proteinExistence type="predicted"/>
<reference evidence="1 2" key="1">
    <citation type="submission" date="2019-10" db="EMBL/GenBank/DDBJ databases">
        <title>Bifidobacterium from non-human primates.</title>
        <authorList>
            <person name="Modesto M."/>
        </authorList>
    </citation>
    <scope>NUCLEOTIDE SEQUENCE [LARGE SCALE GENOMIC DNA]</scope>
    <source>
        <strain evidence="1 2">TRE17</strain>
    </source>
</reference>
<dbReference type="AlphaFoldDB" id="A0A6N9Z809"/>
<protein>
    <submittedName>
        <fullName evidence="1">Abi family protein</fullName>
    </submittedName>
</protein>
<organism evidence="1 2">
    <name type="scientific">Bifidobacterium aerophilum</name>
    <dbReference type="NCBI Taxonomy" id="1798155"/>
    <lineage>
        <taxon>Bacteria</taxon>
        <taxon>Bacillati</taxon>
        <taxon>Actinomycetota</taxon>
        <taxon>Actinomycetes</taxon>
        <taxon>Bifidobacteriales</taxon>
        <taxon>Bifidobacteriaceae</taxon>
        <taxon>Bifidobacterium</taxon>
    </lineage>
</organism>
<accession>A0A6N9Z809</accession>
<sequence>MLHKPYKSLDEQIVILQSRGMIVHDSAAHVLRRESYYSIVNGYKDLFLDTNFRNADEERYLPGTTFDDLFALFSFDRQLRCLLFEAITQTEASLKAACAHEFTKLHPDEVNPYLFPDNYDQGRRSSAMTLINKVFTKILELDGNPRNKGEYGGKAYIRHCMEDLDGQVPFWVLTNDLSLGQTVWFFQTQTKEVRLAIAKSFTKLYSDTHSKPHIITVKHLDRIFNRLVFFRNLCAHDERCYCAHYDHRLNESVFQVINDLHYLLDKSSYIEFLKRISALLDNIMSTIPQQSKSICKAMGIQNRNQLTQQLAKSLT</sequence>
<dbReference type="InterPro" id="IPR011664">
    <property type="entry name" value="Abi_system_AbiD/AbiF-like"/>
</dbReference>